<evidence type="ECO:0000313" key="2">
    <source>
        <dbReference type="Proteomes" id="UP001597452"/>
    </source>
</evidence>
<dbReference type="EMBL" id="JBHUMZ010000044">
    <property type="protein sequence ID" value="MFD2639689.1"/>
    <property type="molecule type" value="Genomic_DNA"/>
</dbReference>
<dbReference type="SUPFAM" id="SSF141571">
    <property type="entry name" value="Pentapeptide repeat-like"/>
    <property type="match status" value="1"/>
</dbReference>
<gene>
    <name evidence="1" type="ORF">ACFSW4_12500</name>
</gene>
<protein>
    <submittedName>
        <fullName evidence="1">Pentapeptide repeat-containing protein</fullName>
    </submittedName>
</protein>
<sequence>MSVDFKSDCSNCFGLCCVALPYGKSADFPFNKNGGDPCRHLCSNNLCAIHDQLRQKGFQGCVSYECFGAGQHVSQSLYNGKDWREDAERAEEMFTVFPLVQQLHEMLWYLEQTLTLVETQSIQSRLQKVYDETFELTIKKPYEIIKIDIVAHRSKVNDLLVESSEMYRAYWSKKDKRKLKDRSHLLGANLKGLDLQGEDFRGKLMIASNLSHSNLRGSDFIGADLRDADLCGADLRDVLFLTQSQINSAIGDGSTKLPSYLERPGHWIR</sequence>
<name>A0ABW5QCQ9_9BACI</name>
<keyword evidence="2" id="KW-1185">Reference proteome</keyword>
<dbReference type="InterPro" id="IPR051082">
    <property type="entry name" value="Pentapeptide-BTB/POZ_domain"/>
</dbReference>
<comment type="caution">
    <text evidence="1">The sequence shown here is derived from an EMBL/GenBank/DDBJ whole genome shotgun (WGS) entry which is preliminary data.</text>
</comment>
<evidence type="ECO:0000313" key="1">
    <source>
        <dbReference type="EMBL" id="MFD2639689.1"/>
    </source>
</evidence>
<accession>A0ABW5QCQ9</accession>
<dbReference type="Proteomes" id="UP001597452">
    <property type="component" value="Unassembled WGS sequence"/>
</dbReference>
<organism evidence="1 2">
    <name type="scientific">Piscibacillus salipiscarius</name>
    <dbReference type="NCBI Taxonomy" id="299480"/>
    <lineage>
        <taxon>Bacteria</taxon>
        <taxon>Bacillati</taxon>
        <taxon>Bacillota</taxon>
        <taxon>Bacilli</taxon>
        <taxon>Bacillales</taxon>
        <taxon>Bacillaceae</taxon>
        <taxon>Piscibacillus</taxon>
    </lineage>
</organism>
<reference evidence="2" key="1">
    <citation type="journal article" date="2019" name="Int. J. Syst. Evol. Microbiol.">
        <title>The Global Catalogue of Microorganisms (GCM) 10K type strain sequencing project: providing services to taxonomists for standard genome sequencing and annotation.</title>
        <authorList>
            <consortium name="The Broad Institute Genomics Platform"/>
            <consortium name="The Broad Institute Genome Sequencing Center for Infectious Disease"/>
            <person name="Wu L."/>
            <person name="Ma J."/>
        </authorList>
    </citation>
    <scope>NUCLEOTIDE SEQUENCE [LARGE SCALE GENOMIC DNA]</scope>
    <source>
        <strain evidence="2">TISTR 1571</strain>
    </source>
</reference>
<dbReference type="Pfam" id="PF00805">
    <property type="entry name" value="Pentapeptide"/>
    <property type="match status" value="1"/>
</dbReference>
<dbReference type="PANTHER" id="PTHR14136:SF37">
    <property type="entry name" value="PENTAPEPTIDE REPEAT-CONTAINING PROTEIN"/>
    <property type="match status" value="1"/>
</dbReference>
<dbReference type="Gene3D" id="2.160.20.80">
    <property type="entry name" value="E3 ubiquitin-protein ligase SopA"/>
    <property type="match status" value="1"/>
</dbReference>
<dbReference type="RefSeq" id="WP_377329662.1">
    <property type="nucleotide sequence ID" value="NZ_JBHUMZ010000044.1"/>
</dbReference>
<dbReference type="InterPro" id="IPR001646">
    <property type="entry name" value="5peptide_repeat"/>
</dbReference>
<proteinExistence type="predicted"/>
<dbReference type="PANTHER" id="PTHR14136">
    <property type="entry name" value="BTB_POZ DOMAIN-CONTAINING PROTEIN KCTD9"/>
    <property type="match status" value="1"/>
</dbReference>